<feature type="domain" description="Outer membrane protein beta-barrel" evidence="1">
    <location>
        <begin position="2"/>
        <end position="71"/>
    </location>
</feature>
<keyword evidence="3" id="KW-1185">Reference proteome</keyword>
<dbReference type="InterPro" id="IPR041700">
    <property type="entry name" value="OMP_b-brl_3"/>
</dbReference>
<dbReference type="Pfam" id="PF14905">
    <property type="entry name" value="OMP_b-brl_3"/>
    <property type="match status" value="1"/>
</dbReference>
<dbReference type="SUPFAM" id="SSF56935">
    <property type="entry name" value="Porins"/>
    <property type="match status" value="1"/>
</dbReference>
<name>A0A1Q6A6Q4_9SPHI</name>
<dbReference type="STRING" id="1302689.RG47T_5186"/>
<accession>A0A1Q6A6Q4</accession>
<dbReference type="Proteomes" id="UP000186720">
    <property type="component" value="Unassembled WGS sequence"/>
</dbReference>
<dbReference type="EMBL" id="MPPL01000001">
    <property type="protein sequence ID" value="OKS89701.1"/>
    <property type="molecule type" value="Genomic_DNA"/>
</dbReference>
<reference evidence="2 3" key="1">
    <citation type="submission" date="2016-11" db="EMBL/GenBank/DDBJ databases">
        <title>Whole Genome Sequencing of Mucilaginibacter polytrichastri RG4-7(T) isolated from the moss sample.</title>
        <authorList>
            <person name="Li Y."/>
        </authorList>
    </citation>
    <scope>NUCLEOTIDE SEQUENCE [LARGE SCALE GENOMIC DNA]</scope>
    <source>
        <strain evidence="2 3">RG4-7</strain>
    </source>
</reference>
<comment type="caution">
    <text evidence="2">The sequence shown here is derived from an EMBL/GenBank/DDBJ whole genome shotgun (WGS) entry which is preliminary data.</text>
</comment>
<gene>
    <name evidence="2" type="ORF">RG47T_5186</name>
</gene>
<evidence type="ECO:0000259" key="1">
    <source>
        <dbReference type="Pfam" id="PF14905"/>
    </source>
</evidence>
<protein>
    <recommendedName>
        <fullName evidence="1">Outer membrane protein beta-barrel domain-containing protein</fullName>
    </recommendedName>
</protein>
<organism evidence="2 3">
    <name type="scientific">Mucilaginibacter polytrichastri</name>
    <dbReference type="NCBI Taxonomy" id="1302689"/>
    <lineage>
        <taxon>Bacteria</taxon>
        <taxon>Pseudomonadati</taxon>
        <taxon>Bacteroidota</taxon>
        <taxon>Sphingobacteriia</taxon>
        <taxon>Sphingobacteriales</taxon>
        <taxon>Sphingobacteriaceae</taxon>
        <taxon>Mucilaginibacter</taxon>
    </lineage>
</organism>
<sequence>MGNPLLKPETTHSLELNYNYHTDLNISLGYSRTSDYYNYFTSLADSSGATKQTINNFKQYNTWNLSISYNKDC</sequence>
<evidence type="ECO:0000313" key="2">
    <source>
        <dbReference type="EMBL" id="OKS89701.1"/>
    </source>
</evidence>
<evidence type="ECO:0000313" key="3">
    <source>
        <dbReference type="Proteomes" id="UP000186720"/>
    </source>
</evidence>
<dbReference type="AlphaFoldDB" id="A0A1Q6A6Q4"/>
<proteinExistence type="predicted"/>